<dbReference type="Proteomes" id="UP000789525">
    <property type="component" value="Unassembled WGS sequence"/>
</dbReference>
<reference evidence="1" key="1">
    <citation type="submission" date="2021-06" db="EMBL/GenBank/DDBJ databases">
        <authorList>
            <person name="Kallberg Y."/>
            <person name="Tangrot J."/>
            <person name="Rosling A."/>
        </authorList>
    </citation>
    <scope>NUCLEOTIDE SEQUENCE</scope>
    <source>
        <strain evidence="1">CL356</strain>
    </source>
</reference>
<sequence>MSAVDLELDYQIQSTITEEMGDATVLTIAHGLRTVVGYDRILVLDQGRIVEFDTPQRLLEQEDRLFARRECRLGRVGEDALCPYATPGGRCLFSVVWFTSLLNDKARDSGFPSPFDTTREGLICFEIPFGIASLNFIKLQQEYRRYLFTIEACSELTPPRMVGIFSLGIPSVRLVKQGDK</sequence>
<accession>A0ACA9MZU9</accession>
<dbReference type="EMBL" id="CAJVPT010017162">
    <property type="protein sequence ID" value="CAG8624327.1"/>
    <property type="molecule type" value="Genomic_DNA"/>
</dbReference>
<name>A0ACA9MZU9_9GLOM</name>
<proteinExistence type="predicted"/>
<organism evidence="1 2">
    <name type="scientific">Acaulospora colombiana</name>
    <dbReference type="NCBI Taxonomy" id="27376"/>
    <lineage>
        <taxon>Eukaryota</taxon>
        <taxon>Fungi</taxon>
        <taxon>Fungi incertae sedis</taxon>
        <taxon>Mucoromycota</taxon>
        <taxon>Glomeromycotina</taxon>
        <taxon>Glomeromycetes</taxon>
        <taxon>Diversisporales</taxon>
        <taxon>Acaulosporaceae</taxon>
        <taxon>Acaulospora</taxon>
    </lineage>
</organism>
<keyword evidence="2" id="KW-1185">Reference proteome</keyword>
<gene>
    <name evidence="1" type="ORF">ACOLOM_LOCUS7437</name>
</gene>
<evidence type="ECO:0000313" key="1">
    <source>
        <dbReference type="EMBL" id="CAG8624327.1"/>
    </source>
</evidence>
<evidence type="ECO:0000313" key="2">
    <source>
        <dbReference type="Proteomes" id="UP000789525"/>
    </source>
</evidence>
<comment type="caution">
    <text evidence="1">The sequence shown here is derived from an EMBL/GenBank/DDBJ whole genome shotgun (WGS) entry which is preliminary data.</text>
</comment>
<protein>
    <submittedName>
        <fullName evidence="1">14613_t:CDS:1</fullName>
    </submittedName>
</protein>